<gene>
    <name evidence="1" type="primary">orf78</name>
</gene>
<evidence type="ECO:0000313" key="1">
    <source>
        <dbReference type="EMBL" id="AOS86696.1"/>
    </source>
</evidence>
<name>A0A1D8D9R7_9STRA</name>
<dbReference type="AlphaFoldDB" id="A0A1D8D9R7"/>
<keyword evidence="1" id="KW-0934">Plastid</keyword>
<accession>A0A1D8D9R7</accession>
<dbReference type="RefSeq" id="YP_009308883.1">
    <property type="nucleotide sequence ID" value="NC_031425.1"/>
</dbReference>
<dbReference type="EMBL" id="KX619437">
    <property type="protein sequence ID" value="AOS86696.1"/>
    <property type="molecule type" value="Genomic_DNA"/>
</dbReference>
<dbReference type="GeneID" id="29293251"/>
<protein>
    <submittedName>
        <fullName evidence="1">Uncharacterized protein</fullName>
    </submittedName>
</protein>
<reference evidence="1" key="1">
    <citation type="journal article" date="2016" name="Curr. Genet.">
        <title>Hoarding and horizontal transfer led to an expanded gene and intron repertoire in the plastid genome of the diatom, Toxarium undulatum (Bacillariophyta).</title>
        <authorList>
            <person name="Ruck E.C."/>
            <person name="Linard S.R."/>
            <person name="Nakov T."/>
            <person name="Theriot E.C."/>
            <person name="Alverson A.J."/>
        </authorList>
    </citation>
    <scope>NUCLEOTIDE SEQUENCE</scope>
    <source>
        <strain evidence="1">ECT3802</strain>
    </source>
</reference>
<dbReference type="RefSeq" id="YP_009308953.1">
    <property type="nucleotide sequence ID" value="NC_031425.1"/>
</dbReference>
<dbReference type="GeneID" id="29293159"/>
<organism evidence="1">
    <name type="scientific">Toxarium undulatum</name>
    <dbReference type="NCBI Taxonomy" id="210620"/>
    <lineage>
        <taxon>Eukaryota</taxon>
        <taxon>Sar</taxon>
        <taxon>Stramenopiles</taxon>
        <taxon>Ochrophyta</taxon>
        <taxon>Bacillariophyta</taxon>
        <taxon>Mediophyceae</taxon>
        <taxon>Toxariales</taxon>
        <taxon>Toxariaceae</taxon>
        <taxon>Toxarium</taxon>
    </lineage>
</organism>
<proteinExistence type="predicted"/>
<dbReference type="EMBL" id="KX619437">
    <property type="protein sequence ID" value="AOS86626.1"/>
    <property type="molecule type" value="Genomic_DNA"/>
</dbReference>
<sequence>MGFTKKYNILDISFRNKHNTKNNIEVIEWDLPNISSSKIRTSKTELLNQVLSGLNSINQDLGTSYRLSKFVLINQGIR</sequence>
<keyword evidence="1" id="KW-0150">Chloroplast</keyword>
<geneLocation type="chloroplast" evidence="1"/>